<evidence type="ECO:0000313" key="1">
    <source>
        <dbReference type="EMBL" id="CAD7419736.1"/>
    </source>
</evidence>
<name>A0A7R9DU95_TIMCR</name>
<gene>
    <name evidence="1" type="ORF">TCEB3V08_LOCUS13875</name>
</gene>
<dbReference type="EMBL" id="OC362895">
    <property type="protein sequence ID" value="CAD7419736.1"/>
    <property type="molecule type" value="Genomic_DNA"/>
</dbReference>
<protein>
    <submittedName>
        <fullName evidence="1">Uncharacterized protein</fullName>
    </submittedName>
</protein>
<organism evidence="1">
    <name type="scientific">Timema cristinae</name>
    <name type="common">Walking stick</name>
    <dbReference type="NCBI Taxonomy" id="61476"/>
    <lineage>
        <taxon>Eukaryota</taxon>
        <taxon>Metazoa</taxon>
        <taxon>Ecdysozoa</taxon>
        <taxon>Arthropoda</taxon>
        <taxon>Hexapoda</taxon>
        <taxon>Insecta</taxon>
        <taxon>Pterygota</taxon>
        <taxon>Neoptera</taxon>
        <taxon>Polyneoptera</taxon>
        <taxon>Phasmatodea</taxon>
        <taxon>Timematodea</taxon>
        <taxon>Timematoidea</taxon>
        <taxon>Timematidae</taxon>
        <taxon>Timema</taxon>
    </lineage>
</organism>
<sequence>MGGGYTGGGYPGGGGGYPGGMGDYISPEHPPHAGVLDKGVIRTYKQLGRALDLITPIGGKEEAYYDMLKTFLDNEEVMTQILGTSFDASIFETRGSFAKALLEKCLQSEQVQQQPALMEAIRYMQEKIPLRGDGEEPTNLTGVARQDMRHLNLNEAFLAFDVQQLEQLVSRLPVLPATSSFIGPSVIRSRATGRGQLCKLQSSNERRGWLTVLSVLVQMGLSREYGDVKYFFAHFLRPEEHLREFDMFQYNTRGEVMRGLLEQLLSNNNVPQNTKFAVQAILPHVMMHGPGAQSAFIEESAQSEVGASP</sequence>
<dbReference type="AlphaFoldDB" id="A0A7R9DU95"/>
<accession>A0A7R9DU95</accession>
<reference evidence="1" key="1">
    <citation type="submission" date="2020-11" db="EMBL/GenBank/DDBJ databases">
        <authorList>
            <person name="Tran Van P."/>
        </authorList>
    </citation>
    <scope>NUCLEOTIDE SEQUENCE</scope>
</reference>
<proteinExistence type="predicted"/>